<keyword evidence="2" id="KW-1185">Reference proteome</keyword>
<dbReference type="Proteomes" id="UP001589865">
    <property type="component" value="Unassembled WGS sequence"/>
</dbReference>
<reference evidence="1 2" key="1">
    <citation type="submission" date="2024-09" db="EMBL/GenBank/DDBJ databases">
        <authorList>
            <person name="Sun Q."/>
            <person name="Mori K."/>
        </authorList>
    </citation>
    <scope>NUCLEOTIDE SEQUENCE [LARGE SCALE GENOMIC DNA]</scope>
    <source>
        <strain evidence="1 2">TBRC 5777</strain>
    </source>
</reference>
<comment type="caution">
    <text evidence="1">The sequence shown here is derived from an EMBL/GenBank/DDBJ whole genome shotgun (WGS) entry which is preliminary data.</text>
</comment>
<evidence type="ECO:0000313" key="2">
    <source>
        <dbReference type="Proteomes" id="UP001589865"/>
    </source>
</evidence>
<dbReference type="RefSeq" id="WP_377044393.1">
    <property type="nucleotide sequence ID" value="NZ_JBHLUN010000007.1"/>
</dbReference>
<gene>
    <name evidence="1" type="ORF">ACFFGY_10265</name>
</gene>
<name>A0ABV6JSE2_9PROT</name>
<accession>A0ABV6JSE2</accession>
<protein>
    <submittedName>
        <fullName evidence="1">Uncharacterized protein</fullName>
    </submittedName>
</protein>
<sequence length="369" mass="40396">MKQEQLLQTLARHKDARWRPATFAERGACVTFTTPTLLGSRVHMNDDAVGTGGLELMVPNPSGGEGVYVLPWGALPDIYALTLHDRHAWRRLAQTGSVTPPQVRAVLREVAVAGYAGRAAARAAAAAAEAEQASREVTRRALIYRLLQQSGARFPDQPGAAGGGLAAALERMTSVAAWPEQIYAAIGTLAELLEPLGLPEDRAGGRLPQRLLDLHAMSKAMRAATTNTEDERNCVLFMTDAVRHLISLARPALTAGRTLMEDAADLLAQWLRDPVPVQRKAAQAEWLLDGWELVLALWQVGGLASLRDLVRLVPMMPVEAEELVPLAERVNLPWADEFQRRMMTQGRDWRASAVLDVNRRNERLRAVAA</sequence>
<dbReference type="EMBL" id="JBHLUN010000007">
    <property type="protein sequence ID" value="MFC0408634.1"/>
    <property type="molecule type" value="Genomic_DNA"/>
</dbReference>
<evidence type="ECO:0000313" key="1">
    <source>
        <dbReference type="EMBL" id="MFC0408634.1"/>
    </source>
</evidence>
<proteinExistence type="predicted"/>
<organism evidence="1 2">
    <name type="scientific">Roseomonas elaeocarpi</name>
    <dbReference type="NCBI Taxonomy" id="907779"/>
    <lineage>
        <taxon>Bacteria</taxon>
        <taxon>Pseudomonadati</taxon>
        <taxon>Pseudomonadota</taxon>
        <taxon>Alphaproteobacteria</taxon>
        <taxon>Acetobacterales</taxon>
        <taxon>Roseomonadaceae</taxon>
        <taxon>Roseomonas</taxon>
    </lineage>
</organism>